<proteinExistence type="predicted"/>
<dbReference type="RefSeq" id="WP_129966945.1">
    <property type="nucleotide sequence ID" value="NZ_RYUW01000013.1"/>
</dbReference>
<comment type="caution">
    <text evidence="1">The sequence shown here is derived from an EMBL/GenBank/DDBJ whole genome shotgun (WGS) entry which is preliminary data.</text>
</comment>
<gene>
    <name evidence="1" type="ORF">PG2003B_1149</name>
</gene>
<accession>A0A4Q5AQW0</accession>
<name>A0A4Q5AQW0_9BIFI</name>
<dbReference type="EMBL" id="RYUW01000013">
    <property type="protein sequence ID" value="RYQ36312.1"/>
    <property type="molecule type" value="Genomic_DNA"/>
</dbReference>
<organism evidence="1 2">
    <name type="scientific">Bifidobacterium pseudolongum subsp. globosum</name>
    <dbReference type="NCBI Taxonomy" id="1690"/>
    <lineage>
        <taxon>Bacteria</taxon>
        <taxon>Bacillati</taxon>
        <taxon>Actinomycetota</taxon>
        <taxon>Actinomycetes</taxon>
        <taxon>Bifidobacteriales</taxon>
        <taxon>Bifidobacteriaceae</taxon>
        <taxon>Bifidobacterium</taxon>
    </lineage>
</organism>
<evidence type="ECO:0000313" key="2">
    <source>
        <dbReference type="Proteomes" id="UP000292382"/>
    </source>
</evidence>
<reference evidence="1 2" key="1">
    <citation type="submission" date="2018-12" db="EMBL/GenBank/DDBJ databases">
        <title>Unveiling genomic diversity among members of the Bifidobacterium pseudolongum species, a widely distributed gut commensal of the animal kingdom.</title>
        <authorList>
            <person name="Lugli G.A."/>
            <person name="Duranti S."/>
            <person name="Albert K."/>
            <person name="Mancabelli L."/>
            <person name="Napoli S."/>
            <person name="Viappiani A."/>
            <person name="Anzalone R."/>
            <person name="Longhi G."/>
            <person name="Milani C."/>
            <person name="Turroni F."/>
            <person name="Alessandri G."/>
            <person name="Sela D.A."/>
            <person name="Van Sinderen D."/>
            <person name="Ventura M."/>
        </authorList>
    </citation>
    <scope>NUCLEOTIDE SEQUENCE [LARGE SCALE GENOMIC DNA]</scope>
    <source>
        <strain evidence="1 2">2003B</strain>
    </source>
</reference>
<protein>
    <submittedName>
        <fullName evidence="1">Uncharacterized protein</fullName>
    </submittedName>
</protein>
<evidence type="ECO:0000313" key="1">
    <source>
        <dbReference type="EMBL" id="RYQ36312.1"/>
    </source>
</evidence>
<dbReference type="Proteomes" id="UP000292382">
    <property type="component" value="Unassembled WGS sequence"/>
</dbReference>
<dbReference type="AlphaFoldDB" id="A0A4Q5AQW0"/>
<sequence length="110" mass="12655">MSPTQLILIWILIAIILATVAAYSAKTEHDIRTMVDKLEAEREPTGAILEIGWHDQDKPWLVWTAECDTSELADLIREQPALLHDLKHNNAYIRNKPAPRQLHHTTDRKK</sequence>